<accession>A0ABQ9FK55</accession>
<protein>
    <recommendedName>
        <fullName evidence="3">Transposase</fullName>
    </recommendedName>
</protein>
<comment type="caution">
    <text evidence="1">The sequence shown here is derived from an EMBL/GenBank/DDBJ whole genome shotgun (WGS) entry which is preliminary data.</text>
</comment>
<evidence type="ECO:0000313" key="2">
    <source>
        <dbReference type="Proteomes" id="UP001217089"/>
    </source>
</evidence>
<evidence type="ECO:0000313" key="1">
    <source>
        <dbReference type="EMBL" id="KAJ8316093.1"/>
    </source>
</evidence>
<dbReference type="EMBL" id="JARBDR010000328">
    <property type="protein sequence ID" value="KAJ8316093.1"/>
    <property type="molecule type" value="Genomic_DNA"/>
</dbReference>
<name>A0ABQ9FK55_TEGGR</name>
<evidence type="ECO:0008006" key="3">
    <source>
        <dbReference type="Google" id="ProtNLM"/>
    </source>
</evidence>
<sequence length="169" mass="19557">MVPGWHFQTNIHSSSSSPFTPFLKSEEEMKQVPLVYILMSRRSKESKKVLPSEPKVREMLTDFEVALRRGIEDNFPLVNIRGCAYHWTHAVWRKIQELGLQVAYQTDDAAFKFLRKKLRKRAAIETVISLLDYFGKKNWIQSNVGPLRNGAYLISQFAPTMTWKVGIVV</sequence>
<organism evidence="1 2">
    <name type="scientific">Tegillarca granosa</name>
    <name type="common">Malaysian cockle</name>
    <name type="synonym">Anadara granosa</name>
    <dbReference type="NCBI Taxonomy" id="220873"/>
    <lineage>
        <taxon>Eukaryota</taxon>
        <taxon>Metazoa</taxon>
        <taxon>Spiralia</taxon>
        <taxon>Lophotrochozoa</taxon>
        <taxon>Mollusca</taxon>
        <taxon>Bivalvia</taxon>
        <taxon>Autobranchia</taxon>
        <taxon>Pteriomorphia</taxon>
        <taxon>Arcoida</taxon>
        <taxon>Arcoidea</taxon>
        <taxon>Arcidae</taxon>
        <taxon>Tegillarca</taxon>
    </lineage>
</organism>
<gene>
    <name evidence="1" type="ORF">KUTeg_006107</name>
</gene>
<proteinExistence type="predicted"/>
<dbReference type="Proteomes" id="UP001217089">
    <property type="component" value="Unassembled WGS sequence"/>
</dbReference>
<keyword evidence="2" id="KW-1185">Reference proteome</keyword>
<reference evidence="1 2" key="1">
    <citation type="submission" date="2022-12" db="EMBL/GenBank/DDBJ databases">
        <title>Chromosome-level genome of Tegillarca granosa.</title>
        <authorList>
            <person name="Kim J."/>
        </authorList>
    </citation>
    <scope>NUCLEOTIDE SEQUENCE [LARGE SCALE GENOMIC DNA]</scope>
    <source>
        <strain evidence="1">Teg-2019</strain>
        <tissue evidence="1">Adductor muscle</tissue>
    </source>
</reference>